<proteinExistence type="predicted"/>
<dbReference type="Gene3D" id="1.10.340.30">
    <property type="entry name" value="Hypothetical protein, domain 2"/>
    <property type="match status" value="1"/>
</dbReference>
<organism evidence="5 6">
    <name type="scientific">Polarella glacialis</name>
    <name type="common">Dinoflagellate</name>
    <dbReference type="NCBI Taxonomy" id="89957"/>
    <lineage>
        <taxon>Eukaryota</taxon>
        <taxon>Sar</taxon>
        <taxon>Alveolata</taxon>
        <taxon>Dinophyceae</taxon>
        <taxon>Suessiales</taxon>
        <taxon>Suessiaceae</taxon>
        <taxon>Polarella</taxon>
    </lineage>
</organism>
<sequence>MMSTVSAAWIAGWLLLNALVGSALAAAEGGSPGAEAGAEACVEKASEDDPLALLQAPVRGSAVAAGADEDWWRQRAGRSVAAAGAVVGSMTGEELAEASRTQAVQTQDPLTPSVGSVALLDNALKKKGSGNRKAGEKCDRDSGPPDSLVGALELQQLRRQMTAARCRAFEDKAFHPEALLEILELQRIAAERARVAYNLVLGRSWIRKSGRGKVETKTAVEKQLSQPQLTPQSLRCAPAPARPQWRVKLRPRSDQLAPLDLSLDEDVMLRTPIQRHQTCSAVEGHQDILAATGVESMTARQAIRPTRPAADDESLGDSRELQTNWSKLQTGNVEAARGDVLANWSKLQDYVRVELHCSHLDALYPMDGCPWCERRRQESLKAAEDEALPSAIGRAKRRGKHLKPGKQTRRLAAARCESGDAHEQSMQQSPRARVKRRTDSQGQQHSKAEPGTTTSTKRIKTEPAKRTAPAVKSEAATTVKVEMMSTGESESLHDRNLPTSVLRETPSLTDAAAAPGASRVSVSLRRLEAAWRLPRACEEAAAAQCVSEERLNELRGLVQRALAGVASTSSRGGGAGGAGRLLLRTRLLAARRRLRLCGETAVALKLDAASSCRVRTQQPPINLEDLRLQCAQYRESYSCFHVCEHLCYFREFEPARQLRSLEDRVAAAGLPASRLDGLTARLALTQQHPYWCVIIHDAAGRVLGPSRQAWQLIQAGQAADCGGQSEARVSQPRWHFSLTDMCSPFGLIEELLATNPWQLLATCFLLNKTSRVAVDNILPEFLGRCPGPIELIEAVPEDILRLLEPLGLGRKRARMLRRFSLEYLDALKQSVRKPLSSESVRQLHGVGKYASDAYDMFVLHETSTVQPTDNYLRWYSAAVKSSRQGQPN</sequence>
<feature type="compositionally biased region" description="Basic and acidic residues" evidence="3">
    <location>
        <begin position="133"/>
        <end position="143"/>
    </location>
</feature>
<comment type="caution">
    <text evidence="5">The sequence shown here is derived from an EMBL/GenBank/DDBJ whole genome shotgun (WGS) entry which is preliminary data.</text>
</comment>
<protein>
    <recommendedName>
        <fullName evidence="7">DNA-(apurinic or apyrimidinic site) lyase</fullName>
    </recommendedName>
</protein>
<dbReference type="InterPro" id="IPR011257">
    <property type="entry name" value="DNA_glycosylase"/>
</dbReference>
<feature type="compositionally biased region" description="Polar residues" evidence="3">
    <location>
        <begin position="440"/>
        <end position="456"/>
    </location>
</feature>
<evidence type="ECO:0000313" key="5">
    <source>
        <dbReference type="EMBL" id="CAE8643169.1"/>
    </source>
</evidence>
<dbReference type="InterPro" id="IPR045138">
    <property type="entry name" value="MeCP2/MBD4"/>
</dbReference>
<dbReference type="GO" id="GO:0003824">
    <property type="term" value="F:catalytic activity"/>
    <property type="evidence" value="ECO:0007669"/>
    <property type="project" value="InterPro"/>
</dbReference>
<evidence type="ECO:0008006" key="7">
    <source>
        <dbReference type="Google" id="ProtNLM"/>
    </source>
</evidence>
<evidence type="ECO:0000256" key="2">
    <source>
        <dbReference type="ARBA" id="ARBA00023242"/>
    </source>
</evidence>
<evidence type="ECO:0000256" key="1">
    <source>
        <dbReference type="ARBA" id="ARBA00004123"/>
    </source>
</evidence>
<keyword evidence="2" id="KW-0539">Nucleus</keyword>
<dbReference type="SUPFAM" id="SSF48150">
    <property type="entry name" value="DNA-glycosylase"/>
    <property type="match status" value="1"/>
</dbReference>
<feature type="region of interest" description="Disordered" evidence="3">
    <location>
        <begin position="125"/>
        <end position="146"/>
    </location>
</feature>
<dbReference type="GO" id="GO:0003677">
    <property type="term" value="F:DNA binding"/>
    <property type="evidence" value="ECO:0007669"/>
    <property type="project" value="InterPro"/>
</dbReference>
<keyword evidence="4" id="KW-0732">Signal</keyword>
<dbReference type="EMBL" id="CAJNNV010033293">
    <property type="protein sequence ID" value="CAE8643169.1"/>
    <property type="molecule type" value="Genomic_DNA"/>
</dbReference>
<keyword evidence="6" id="KW-1185">Reference proteome</keyword>
<gene>
    <name evidence="5" type="ORF">PGLA1383_LOCUS57536</name>
</gene>
<dbReference type="AlphaFoldDB" id="A0A813HY24"/>
<dbReference type="PANTHER" id="PTHR15074">
    <property type="entry name" value="METHYL-CPG-BINDING PROTEIN"/>
    <property type="match status" value="1"/>
</dbReference>
<reference evidence="5" key="1">
    <citation type="submission" date="2021-02" db="EMBL/GenBank/DDBJ databases">
        <authorList>
            <person name="Dougan E. K."/>
            <person name="Rhodes N."/>
            <person name="Thang M."/>
            <person name="Chan C."/>
        </authorList>
    </citation>
    <scope>NUCLEOTIDE SEQUENCE</scope>
</reference>
<feature type="compositionally biased region" description="Basic residues" evidence="3">
    <location>
        <begin position="394"/>
        <end position="409"/>
    </location>
</feature>
<dbReference type="GO" id="GO:0006281">
    <property type="term" value="P:DNA repair"/>
    <property type="evidence" value="ECO:0007669"/>
    <property type="project" value="InterPro"/>
</dbReference>
<dbReference type="PANTHER" id="PTHR15074:SF0">
    <property type="entry name" value="METHYL-CPG-BINDING DOMAIN PROTEIN 4-LIKE PROTEIN"/>
    <property type="match status" value="1"/>
</dbReference>
<comment type="subcellular location">
    <subcellularLocation>
        <location evidence="1">Nucleus</location>
    </subcellularLocation>
</comment>
<dbReference type="GO" id="GO:0005634">
    <property type="term" value="C:nucleus"/>
    <property type="evidence" value="ECO:0007669"/>
    <property type="project" value="UniProtKB-SubCell"/>
</dbReference>
<name>A0A813HY24_POLGL</name>
<evidence type="ECO:0000313" key="6">
    <source>
        <dbReference type="Proteomes" id="UP000654075"/>
    </source>
</evidence>
<dbReference type="OrthoDB" id="10265068at2759"/>
<feature type="region of interest" description="Disordered" evidence="3">
    <location>
        <begin position="383"/>
        <end position="476"/>
    </location>
</feature>
<accession>A0A813HY24</accession>
<feature type="chain" id="PRO_5032982144" description="DNA-(apurinic or apyrimidinic site) lyase" evidence="4">
    <location>
        <begin position="26"/>
        <end position="888"/>
    </location>
</feature>
<evidence type="ECO:0000256" key="4">
    <source>
        <dbReference type="SAM" id="SignalP"/>
    </source>
</evidence>
<feature type="signal peptide" evidence="4">
    <location>
        <begin position="1"/>
        <end position="25"/>
    </location>
</feature>
<dbReference type="Proteomes" id="UP000654075">
    <property type="component" value="Unassembled WGS sequence"/>
</dbReference>
<evidence type="ECO:0000256" key="3">
    <source>
        <dbReference type="SAM" id="MobiDB-lite"/>
    </source>
</evidence>